<organism evidence="3">
    <name type="scientific">Spironucleus salmonicida</name>
    <dbReference type="NCBI Taxonomy" id="348837"/>
    <lineage>
        <taxon>Eukaryota</taxon>
        <taxon>Metamonada</taxon>
        <taxon>Diplomonadida</taxon>
        <taxon>Hexamitidae</taxon>
        <taxon>Hexamitinae</taxon>
        <taxon>Spironucleus</taxon>
    </lineage>
</organism>
<feature type="domain" description="EGF-like" evidence="2">
    <location>
        <begin position="305"/>
        <end position="334"/>
    </location>
</feature>
<keyword evidence="1" id="KW-0472">Membrane</keyword>
<evidence type="ECO:0000259" key="2">
    <source>
        <dbReference type="SMART" id="SM00181"/>
    </source>
</evidence>
<keyword evidence="5" id="KW-1185">Reference proteome</keyword>
<reference evidence="4" key="2">
    <citation type="submission" date="2020-12" db="EMBL/GenBank/DDBJ databases">
        <title>New Spironucleus salmonicida genome in near-complete chromosomes.</title>
        <authorList>
            <person name="Xu F."/>
            <person name="Kurt Z."/>
            <person name="Jimenez-Gonzalez A."/>
            <person name="Astvaldsson A."/>
            <person name="Andersson J.O."/>
            <person name="Svard S.G."/>
        </authorList>
    </citation>
    <scope>NUCLEOTIDE SEQUENCE</scope>
    <source>
        <strain evidence="4">ATCC 50377</strain>
    </source>
</reference>
<dbReference type="PANTHER" id="PTHR23275:SF100">
    <property type="entry name" value="EGF-LIKE DOMAIN-CONTAINING PROTEIN"/>
    <property type="match status" value="1"/>
</dbReference>
<gene>
    <name evidence="3" type="ORF">SS50377_14694</name>
    <name evidence="4" type="ORF">SS50377_21639</name>
</gene>
<feature type="domain" description="EGF-like" evidence="2">
    <location>
        <begin position="559"/>
        <end position="588"/>
    </location>
</feature>
<feature type="domain" description="EGF-like" evidence="2">
    <location>
        <begin position="762"/>
        <end position="793"/>
    </location>
</feature>
<feature type="domain" description="EGF-like" evidence="2">
    <location>
        <begin position="813"/>
        <end position="857"/>
    </location>
</feature>
<evidence type="ECO:0000256" key="1">
    <source>
        <dbReference type="SAM" id="Phobius"/>
    </source>
</evidence>
<feature type="domain" description="EGF-like" evidence="2">
    <location>
        <begin position="515"/>
        <end position="558"/>
    </location>
</feature>
<dbReference type="SMART" id="SM00181">
    <property type="entry name" value="EGF"/>
    <property type="match status" value="16"/>
</dbReference>
<dbReference type="InterPro" id="IPR009030">
    <property type="entry name" value="Growth_fac_rcpt_cys_sf"/>
</dbReference>
<dbReference type="Proteomes" id="UP000018208">
    <property type="component" value="Unassembled WGS sequence"/>
</dbReference>
<feature type="domain" description="EGF-like" evidence="2">
    <location>
        <begin position="135"/>
        <end position="166"/>
    </location>
</feature>
<feature type="domain" description="EGF-like" evidence="2">
    <location>
        <begin position="713"/>
        <end position="747"/>
    </location>
</feature>
<dbReference type="InterPro" id="IPR006212">
    <property type="entry name" value="Furin_repeat"/>
</dbReference>
<feature type="domain" description="EGF-like" evidence="2">
    <location>
        <begin position="641"/>
        <end position="671"/>
    </location>
</feature>
<feature type="domain" description="EGF-like" evidence="2">
    <location>
        <begin position="466"/>
        <end position="495"/>
    </location>
</feature>
<dbReference type="InterPro" id="IPR000742">
    <property type="entry name" value="EGF"/>
</dbReference>
<feature type="domain" description="EGF-like" evidence="2">
    <location>
        <begin position="672"/>
        <end position="702"/>
    </location>
</feature>
<dbReference type="SUPFAM" id="SSF57184">
    <property type="entry name" value="Growth factor receptor domain"/>
    <property type="match status" value="5"/>
</dbReference>
<dbReference type="OrthoDB" id="300641at2759"/>
<feature type="domain" description="EGF-like" evidence="2">
    <location>
        <begin position="204"/>
        <end position="242"/>
    </location>
</feature>
<feature type="domain" description="EGF-like" evidence="2">
    <location>
        <begin position="589"/>
        <end position="620"/>
    </location>
</feature>
<dbReference type="Gene3D" id="2.10.220.10">
    <property type="entry name" value="Hormone Receptor, Insulin-like Growth Factor Receptor 1, Chain A, domain 2"/>
    <property type="match status" value="5"/>
</dbReference>
<feature type="transmembrane region" description="Helical" evidence="1">
    <location>
        <begin position="886"/>
        <end position="908"/>
    </location>
</feature>
<feature type="domain" description="EGF-like" evidence="2">
    <location>
        <begin position="387"/>
        <end position="417"/>
    </location>
</feature>
<protein>
    <submittedName>
        <fullName evidence="3">Cysteine-rich membrane protein 2</fullName>
    </submittedName>
</protein>
<dbReference type="InterPro" id="IPR052798">
    <property type="entry name" value="Giardia_VSA"/>
</dbReference>
<dbReference type="PANTHER" id="PTHR23275">
    <property type="entry name" value="CABRIOLET.-RELATED"/>
    <property type="match status" value="1"/>
</dbReference>
<proteinExistence type="predicted"/>
<dbReference type="SMART" id="SM00261">
    <property type="entry name" value="FU"/>
    <property type="match status" value="10"/>
</dbReference>
<feature type="domain" description="EGF-like" evidence="2">
    <location>
        <begin position="356"/>
        <end position="386"/>
    </location>
</feature>
<evidence type="ECO:0000313" key="5">
    <source>
        <dbReference type="Proteomes" id="UP000018208"/>
    </source>
</evidence>
<keyword evidence="1" id="KW-0812">Transmembrane</keyword>
<keyword evidence="1" id="KW-1133">Transmembrane helix</keyword>
<sequence>MTETGTCSNKVFNCKVGHFCPTEQSTVVDCQPCSEGMVYGQSCYCEEGKPIRNCQECAGNQCSKCGRKTFLENNICITCPLDCDTCADANSCITCSEGYEKNPQTGLCKLSCKSEDGCMPVGLYFGNPGTQMPIPCIANCLSCSSTTTCDFCDPKGFVITLTGQCTKKCNNIQDGQYCDNGIAKHCDKNLTAACKCYNASYCASCDFYAQKCGKCLPHMHFNSDGECAVCYDGFSLESSQCMPCTGSQLYPCTCKTAKNCSTCHIIAGTCKTCLRNFDFKGEIPCQNCLPGFYKENSAVGDTCVPCIDNCLICSLDTNCTICKNGFLFQSGKCEKTCKIGDRSCASNQICDKICKDCTGNCATCKGSVDKCVTCKSGFILENNKCAACGSNCLNCDGDKSKCKLCKDGFLNFDGGCITCIGNSTQKCNCGKAENCATCDAKNSNVCETCLPGFFKGNNLETDTCKACNEKCATCTQENTCSSCKNGHVLTGNTCVSCTNTQATVCICTAAKNCQTCDSTDMGKCKTCINNFDPDGSTPCQNCLPGFFKSADSGNDTCTVCPVNCTTCTSGSVCTACKDGFSIENKNCVVCTDANCKTCPSNKDTCTVCKDGFSVQNNKCVKQCSSSTECRSNQICDTICKDCTGNCAICQDTVDTCLTCEFGFTLENDKCSACPNNCANCEGDKNNCKICKEGFFAKDNTCTKCDGNNTEQCRCGEAVNCATCDSSNKGKCGNCITGYKKADNETCSACADDYLMVGIACVKCNNNCATCSKTIKKCDTCANSHTMSINQTCEKDCKSTLTDGKACTADSIVECGASNQITACKCSNAANCFKCHNKDKGKCESCMKGYKLENQQCTTCLEGATAVGTLCFLQGDTPNTNISSGTVAGIVIAVLAVVGGVAGGVFWYMKKSKTNQDIERLNFILK</sequence>
<dbReference type="EMBL" id="KI546099">
    <property type="protein sequence ID" value="EST45364.1"/>
    <property type="molecule type" value="Genomic_DNA"/>
</dbReference>
<reference evidence="3 4" key="1">
    <citation type="journal article" date="2014" name="PLoS Genet.">
        <title>The Genome of Spironucleus salmonicida Highlights a Fish Pathogen Adapted to Fluctuating Environments.</title>
        <authorList>
            <person name="Xu F."/>
            <person name="Jerlstrom-Hultqvist J."/>
            <person name="Einarsson E."/>
            <person name="Astvaldsson A."/>
            <person name="Svard S.G."/>
            <person name="Andersson J.O."/>
        </authorList>
    </citation>
    <scope>NUCLEOTIDE SEQUENCE</scope>
    <source>
        <strain evidence="4">ATCC 50377</strain>
    </source>
</reference>
<evidence type="ECO:0000313" key="3">
    <source>
        <dbReference type="EMBL" id="EST45364.1"/>
    </source>
</evidence>
<dbReference type="AlphaFoldDB" id="V6LX22"/>
<feature type="domain" description="EGF-like" evidence="2">
    <location>
        <begin position="428"/>
        <end position="465"/>
    </location>
</feature>
<feature type="domain" description="EGF-like" evidence="2">
    <location>
        <begin position="78"/>
        <end position="109"/>
    </location>
</feature>
<name>V6LX22_9EUKA</name>
<accession>V6LX22</accession>
<evidence type="ECO:0000313" key="4">
    <source>
        <dbReference type="EMBL" id="KAH0576095.1"/>
    </source>
</evidence>
<dbReference type="EMBL" id="AUWU02000002">
    <property type="protein sequence ID" value="KAH0576095.1"/>
    <property type="molecule type" value="Genomic_DNA"/>
</dbReference>
<dbReference type="VEuPathDB" id="GiardiaDB:SS50377_21639"/>